<dbReference type="EMBL" id="JBHLUU010000032">
    <property type="protein sequence ID" value="MFC0475736.1"/>
    <property type="molecule type" value="Genomic_DNA"/>
</dbReference>
<dbReference type="Gene3D" id="3.90.550.10">
    <property type="entry name" value="Spore Coat Polysaccharide Biosynthesis Protein SpsA, Chain A"/>
    <property type="match status" value="1"/>
</dbReference>
<dbReference type="InterPro" id="IPR001173">
    <property type="entry name" value="Glyco_trans_2-like"/>
</dbReference>
<name>A0ABV6KQY3_9BACI</name>
<organism evidence="3 4">
    <name type="scientific">Robertmurraya beringensis</name>
    <dbReference type="NCBI Taxonomy" id="641660"/>
    <lineage>
        <taxon>Bacteria</taxon>
        <taxon>Bacillati</taxon>
        <taxon>Bacillota</taxon>
        <taxon>Bacilli</taxon>
        <taxon>Bacillales</taxon>
        <taxon>Bacillaceae</taxon>
        <taxon>Robertmurraya</taxon>
    </lineage>
</organism>
<dbReference type="PANTHER" id="PTHR22916">
    <property type="entry name" value="GLYCOSYLTRANSFERASE"/>
    <property type="match status" value="1"/>
</dbReference>
<comment type="caution">
    <text evidence="3">The sequence shown here is derived from an EMBL/GenBank/DDBJ whole genome shotgun (WGS) entry which is preliminary data.</text>
</comment>
<keyword evidence="4" id="KW-1185">Reference proteome</keyword>
<evidence type="ECO:0000313" key="3">
    <source>
        <dbReference type="EMBL" id="MFC0475736.1"/>
    </source>
</evidence>
<dbReference type="Proteomes" id="UP001589738">
    <property type="component" value="Unassembled WGS sequence"/>
</dbReference>
<evidence type="ECO:0000259" key="2">
    <source>
        <dbReference type="Pfam" id="PF00535"/>
    </source>
</evidence>
<feature type="domain" description="Glycosyltransferase 2-like" evidence="2">
    <location>
        <begin position="7"/>
        <end position="133"/>
    </location>
</feature>
<dbReference type="SUPFAM" id="SSF53448">
    <property type="entry name" value="Nucleotide-diphospho-sugar transferases"/>
    <property type="match status" value="1"/>
</dbReference>
<sequence>MVNPLVSIVMSVFNGEEYVQDAILSILNQTYTNFELIVINDCSTDNTKTIILSNNDSRITYIENNENLGLTKSLNKGLRFSNGKYIVRMDADDISLPTRIEKQVKFMENNDDVGVLATWAYYFGEKNGLINTIRDDFESIGSELIFGCPIVHPSVIIRKCLIERYNLYYDESIKKSQDYDLWSRCKSHFPIRILEEPLLLYRVHEDQITNKSKEQQKEITTNIQYRLLRELDIEPSYIDIQSHSILCGNIPSGEFSIESVNNWTDYLFRSKKNENKVFIKTLMKRYFIFVIKTVMDNPQKILVFFKSNMFWRAARPSNYLIYSKTIYSSIRIRFKKYNHLEYR</sequence>
<gene>
    <name evidence="3" type="ORF">ACFFHF_10830</name>
</gene>
<evidence type="ECO:0000256" key="1">
    <source>
        <dbReference type="ARBA" id="ARBA00006739"/>
    </source>
</evidence>
<comment type="similarity">
    <text evidence="1">Belongs to the glycosyltransferase 2 family.</text>
</comment>
<dbReference type="Pfam" id="PF00535">
    <property type="entry name" value="Glycos_transf_2"/>
    <property type="match status" value="1"/>
</dbReference>
<reference evidence="3 4" key="1">
    <citation type="submission" date="2024-09" db="EMBL/GenBank/DDBJ databases">
        <authorList>
            <person name="Sun Q."/>
            <person name="Mori K."/>
        </authorList>
    </citation>
    <scope>NUCLEOTIDE SEQUENCE [LARGE SCALE GENOMIC DNA]</scope>
    <source>
        <strain evidence="3 4">CGMCC 1.9126</strain>
    </source>
</reference>
<dbReference type="PANTHER" id="PTHR22916:SF3">
    <property type="entry name" value="UDP-GLCNAC:BETAGAL BETA-1,3-N-ACETYLGLUCOSAMINYLTRANSFERASE-LIKE PROTEIN 1"/>
    <property type="match status" value="1"/>
</dbReference>
<proteinExistence type="inferred from homology"/>
<dbReference type="RefSeq" id="WP_377058111.1">
    <property type="nucleotide sequence ID" value="NZ_JBHLUU010000032.1"/>
</dbReference>
<evidence type="ECO:0000313" key="4">
    <source>
        <dbReference type="Proteomes" id="UP001589738"/>
    </source>
</evidence>
<accession>A0ABV6KQY3</accession>
<dbReference type="InterPro" id="IPR029044">
    <property type="entry name" value="Nucleotide-diphossugar_trans"/>
</dbReference>
<protein>
    <submittedName>
        <fullName evidence="3">Glycosyltransferase family 2 protein</fullName>
    </submittedName>
</protein>